<keyword evidence="4" id="KW-1185">Reference proteome</keyword>
<feature type="domain" description="Cas12f1-like TNB" evidence="2">
    <location>
        <begin position="214"/>
        <end position="279"/>
    </location>
</feature>
<keyword evidence="1" id="KW-0238">DNA-binding</keyword>
<sequence length="286" mass="32800">MNVKPAKMYLSARSKGDVVDEDTSLEKFSGGFEYSDDNEGYYNDNTVADDNMVNDDTEDFVENTQASTSFFTSILNMERNDSDHYSSSEDFSDSDSDGHDLRFLEAERQITTYKTANLERFTEYVRSVLDSLDILLRFYDHRFTALRLLNYIGRQCADFEMVNIFVSGGKKYLKREFKQTDDGISLIALEDAVFPTSMKGTFPGLARRLEKVLKKSKNKGLLVTVPVTEYMTSRTCSNCSGNNTEDVRVDGVSLFGVLHCLNRSFNTLWRRDINASRNMHRISYRR</sequence>
<reference evidence="3 4" key="1">
    <citation type="submission" date="2024-04" db="EMBL/GenBank/DDBJ databases">
        <title>genome sequences of Mucor flavus KT1a and Helicostylum pulchrum KT1b strains isolated from the surface of a dry-aged beef.</title>
        <authorList>
            <person name="Toyotome T."/>
            <person name="Hosono M."/>
            <person name="Torimaru M."/>
            <person name="Fukuda K."/>
            <person name="Mikami N."/>
        </authorList>
    </citation>
    <scope>NUCLEOTIDE SEQUENCE [LARGE SCALE GENOMIC DNA]</scope>
    <source>
        <strain evidence="3 4">KT1a</strain>
    </source>
</reference>
<evidence type="ECO:0000259" key="2">
    <source>
        <dbReference type="Pfam" id="PF07282"/>
    </source>
</evidence>
<accession>A0ABP9YJ16</accession>
<dbReference type="Pfam" id="PF07282">
    <property type="entry name" value="Cas12f1-like_TNB"/>
    <property type="match status" value="1"/>
</dbReference>
<dbReference type="EMBL" id="BAABUK010000002">
    <property type="protein sequence ID" value="GAA5806845.1"/>
    <property type="molecule type" value="Genomic_DNA"/>
</dbReference>
<evidence type="ECO:0000313" key="4">
    <source>
        <dbReference type="Proteomes" id="UP001473302"/>
    </source>
</evidence>
<dbReference type="InterPro" id="IPR010095">
    <property type="entry name" value="Cas12f1-like_TNB"/>
</dbReference>
<proteinExistence type="predicted"/>
<dbReference type="Proteomes" id="UP001473302">
    <property type="component" value="Unassembled WGS sequence"/>
</dbReference>
<gene>
    <name evidence="3" type="ORF">MFLAVUS_000193</name>
</gene>
<evidence type="ECO:0000313" key="3">
    <source>
        <dbReference type="EMBL" id="GAA5806845.1"/>
    </source>
</evidence>
<organism evidence="3 4">
    <name type="scientific">Mucor flavus</name>
    <dbReference type="NCBI Taxonomy" id="439312"/>
    <lineage>
        <taxon>Eukaryota</taxon>
        <taxon>Fungi</taxon>
        <taxon>Fungi incertae sedis</taxon>
        <taxon>Mucoromycota</taxon>
        <taxon>Mucoromycotina</taxon>
        <taxon>Mucoromycetes</taxon>
        <taxon>Mucorales</taxon>
        <taxon>Mucorineae</taxon>
        <taxon>Mucoraceae</taxon>
        <taxon>Mucor</taxon>
    </lineage>
</organism>
<evidence type="ECO:0000256" key="1">
    <source>
        <dbReference type="ARBA" id="ARBA00023125"/>
    </source>
</evidence>
<name>A0ABP9YJ16_9FUNG</name>
<protein>
    <recommendedName>
        <fullName evidence="2">Cas12f1-like TNB domain-containing protein</fullName>
    </recommendedName>
</protein>
<comment type="caution">
    <text evidence="3">The sequence shown here is derived from an EMBL/GenBank/DDBJ whole genome shotgun (WGS) entry which is preliminary data.</text>
</comment>